<dbReference type="CDD" id="cd20745">
    <property type="entry name" value="FIX_RhsA_AHH_HNH-like"/>
    <property type="match status" value="1"/>
</dbReference>
<evidence type="ECO:0000313" key="2">
    <source>
        <dbReference type="EMBL" id="BFP68625.1"/>
    </source>
</evidence>
<name>A0AB33L4M4_9FLAO</name>
<sequence length="669" mass="74178">MKALKIVTNLNVYIMKKRKKQIANLLKLGVFLFGVSLLLSSCESDEISSLPEQHSSTTNFKITTLNSEQISKNEKVKEILKKSKKYEKNLKAKSVANYQDFYIDTSFSKYVESSDGTQHSYTFLIDRNNNTLENLLLSSNNQGGYNTYIVSYGFSSQEKSNMNFNDFSSKEVIIKPIDFDTSQIINTQAKTQQLVCIDSQTQVKVGCCGGDLCRGESSDCIINGGTGYYYEWVTTSSTCEWIAPGGDNDSSSTTDGEPTSTSGGDSSTTTVLIDTTPYTTDLKQFVSGTLNLATEGVKSYYTSNSNIYNTINNYLIQKGFSDFSKFEAMLNLEFGFSLGLNPQSFVWAFNNKESEEVKAVKDFLRANNNFSEAQSFTKEITDIISLESNVDNNALSFVFEAFNQNKISNELDHSFLESVNQYMDVDISSMENTDPIVQHFIFKMATLRALNPNWSKTKVFWEATKDVVHISLDVFGLVPVVGEIADLTNGALYAIEGDGVNATLSFASAIPVVGYGSVATKYGLKIVKASTIGTRVKLVWKITANGVEFGSRGTLRKVLGITDSALQAHHIMPWAESIRNHNIIQKAANSKHAFHMNEALNGIAVASWRNQPNHPTYTNLVKSKLDNFLSLNPNATVDEAYNFVSDLIGDIRDWVISNPNSHLNDLVLP</sequence>
<dbReference type="InterPro" id="IPR032871">
    <property type="entry name" value="AHH_dom_containing"/>
</dbReference>
<accession>A0AB33L4M4</accession>
<dbReference type="EMBL" id="AP035888">
    <property type="protein sequence ID" value="BFP68625.1"/>
    <property type="molecule type" value="Genomic_DNA"/>
</dbReference>
<proteinExistence type="predicted"/>
<dbReference type="Pfam" id="PF14412">
    <property type="entry name" value="AHH"/>
    <property type="match status" value="1"/>
</dbReference>
<reference evidence="2" key="1">
    <citation type="submission" date="2024-08" db="EMBL/GenBank/DDBJ databases">
        <title>Whole genome sequence of Tenacibaculum sp. strain pbs-1 associated with black-spot shell disease in Akoya pearl oysters.</title>
        <authorList>
            <person name="Sakatoku A."/>
            <person name="Suzuki T."/>
            <person name="Hatano K."/>
            <person name="Seki M."/>
            <person name="Tanaka D."/>
            <person name="Nakamura S."/>
            <person name="Suzuki N."/>
            <person name="Isshiki T."/>
        </authorList>
    </citation>
    <scope>NUCLEOTIDE SEQUENCE</scope>
    <source>
        <strain evidence="2">Pbs-1</strain>
    </source>
</reference>
<feature type="region of interest" description="Disordered" evidence="1">
    <location>
        <begin position="244"/>
        <end position="270"/>
    </location>
</feature>
<organism evidence="2">
    <name type="scientific">Tenacibaculum sp. Pbs-1</name>
    <dbReference type="NCBI Taxonomy" id="3238748"/>
    <lineage>
        <taxon>Bacteria</taxon>
        <taxon>Pseudomonadati</taxon>
        <taxon>Bacteroidota</taxon>
        <taxon>Flavobacteriia</taxon>
        <taxon>Flavobacteriales</taxon>
        <taxon>Flavobacteriaceae</taxon>
        <taxon>Tenacibaculum</taxon>
    </lineage>
</organism>
<gene>
    <name evidence="2" type="ORF">Pbs1_19680</name>
</gene>
<evidence type="ECO:0008006" key="3">
    <source>
        <dbReference type="Google" id="ProtNLM"/>
    </source>
</evidence>
<dbReference type="AlphaFoldDB" id="A0AB33L4M4"/>
<protein>
    <recommendedName>
        <fullName evidence="3">HNH nuclease domain-containing protein</fullName>
    </recommendedName>
</protein>
<evidence type="ECO:0000256" key="1">
    <source>
        <dbReference type="SAM" id="MobiDB-lite"/>
    </source>
</evidence>
<feature type="compositionally biased region" description="Low complexity" evidence="1">
    <location>
        <begin position="249"/>
        <end position="270"/>
    </location>
</feature>